<dbReference type="Proteomes" id="UP001291926">
    <property type="component" value="Unassembled WGS sequence"/>
</dbReference>
<dbReference type="CDD" id="cd13132">
    <property type="entry name" value="MATE_eukaryotic"/>
    <property type="match status" value="1"/>
</dbReference>
<feature type="transmembrane region" description="Helical" evidence="6">
    <location>
        <begin position="279"/>
        <end position="298"/>
    </location>
</feature>
<dbReference type="EMBL" id="JAYDYQ010001088">
    <property type="protein sequence ID" value="KAK4488815.1"/>
    <property type="molecule type" value="Genomic_DNA"/>
</dbReference>
<evidence type="ECO:0000313" key="8">
    <source>
        <dbReference type="Proteomes" id="UP001291926"/>
    </source>
</evidence>
<keyword evidence="4 6" id="KW-1133">Transmembrane helix</keyword>
<feature type="transmembrane region" description="Helical" evidence="6">
    <location>
        <begin position="140"/>
        <end position="160"/>
    </location>
</feature>
<keyword evidence="5 6" id="KW-0472">Membrane</keyword>
<feature type="transmembrane region" description="Helical" evidence="6">
    <location>
        <begin position="218"/>
        <end position="235"/>
    </location>
</feature>
<protein>
    <recommendedName>
        <fullName evidence="6">Protein DETOXIFICATION</fullName>
    </recommendedName>
    <alternativeName>
        <fullName evidence="6">Multidrug and toxic compound extrusion protein</fullName>
    </alternativeName>
</protein>
<feature type="transmembrane region" description="Helical" evidence="6">
    <location>
        <begin position="499"/>
        <end position="519"/>
    </location>
</feature>
<feature type="transmembrane region" description="Helical" evidence="6">
    <location>
        <begin position="469"/>
        <end position="493"/>
    </location>
</feature>
<sequence>MNREPVPSLDTCLNALFREEQRLLTQATMEQQKSTYVPVAYATQAEPAPLRRSNRTHKPPDKLNYDRNGNRIIVNCGDIPPVTGIRQFYKEFTRESRKLWYLAGPAIFTSICQYSLGAITQIFAGQFGTLDLAAFSIENSVIGGLSFGVMLGMGSALETLCGQAYGAGHIEMLGVYLQRSWVILLGTAVLLNLLYILASPFLLMIGQTEDISRVAGKFAIWMIPQLYAYALNFPIAKFLQAQSKIMAMAWISAAALVLHVLFSWLFMMKLGWGMGGGLVVLNLSWWFIVVAQLIYIFSGTCGKAWSGFSFKAFKDLWGFLRLSLASAVMLCLETWFFMVLVIFAGYMKNAEIAVDAFSICTNILGWTIMVAIGFNAAISIRVSNELGASHPRTAKFSVVVVVISSFLIGVLMSIILLLFKNQFPLLFSNNSAVQELVYQLTPLLAFCIVVNNVQPALSGVAIGAAWQALVAYVNIACYYLFGIPLGLILGHALNMGVKGIWYGMVAGTIVQTLILFLIVCKTNWNKEASVAAQRIKQWGGETDVKPNGIEK</sequence>
<comment type="similarity">
    <text evidence="2 6">Belongs to the multi antimicrobial extrusion (MATE) (TC 2.A.66.1) family.</text>
</comment>
<accession>A0ABR0DIL9</accession>
<dbReference type="InterPro" id="IPR002528">
    <property type="entry name" value="MATE_fam"/>
</dbReference>
<feature type="transmembrane region" description="Helical" evidence="6">
    <location>
        <begin position="439"/>
        <end position="457"/>
    </location>
</feature>
<feature type="transmembrane region" description="Helical" evidence="6">
    <location>
        <begin position="247"/>
        <end position="267"/>
    </location>
</feature>
<feature type="transmembrane region" description="Helical" evidence="6">
    <location>
        <begin position="319"/>
        <end position="344"/>
    </location>
</feature>
<evidence type="ECO:0000256" key="1">
    <source>
        <dbReference type="ARBA" id="ARBA00004141"/>
    </source>
</evidence>
<feature type="transmembrane region" description="Helical" evidence="6">
    <location>
        <begin position="398"/>
        <end position="419"/>
    </location>
</feature>
<evidence type="ECO:0000256" key="6">
    <source>
        <dbReference type="RuleBase" id="RU004914"/>
    </source>
</evidence>
<feature type="transmembrane region" description="Helical" evidence="6">
    <location>
        <begin position="356"/>
        <end position="378"/>
    </location>
</feature>
<dbReference type="NCBIfam" id="TIGR00797">
    <property type="entry name" value="matE"/>
    <property type="match status" value="1"/>
</dbReference>
<dbReference type="InterPro" id="IPR045069">
    <property type="entry name" value="MATE_euk"/>
</dbReference>
<feature type="transmembrane region" description="Helical" evidence="6">
    <location>
        <begin position="181"/>
        <end position="206"/>
    </location>
</feature>
<reference evidence="7 8" key="1">
    <citation type="journal article" date="2023" name="bioRxiv">
        <title>Genome report: Whole genome sequence and annotation of Penstemon davidsonii.</title>
        <authorList>
            <person name="Ostevik K.L."/>
            <person name="Alabady M."/>
            <person name="Zhang M."/>
            <person name="Rausher M.D."/>
        </authorList>
    </citation>
    <scope>NUCLEOTIDE SEQUENCE [LARGE SCALE GENOMIC DNA]</scope>
    <source>
        <strain evidence="7">DNT005</strain>
        <tissue evidence="7">Whole leaf</tissue>
    </source>
</reference>
<comment type="subcellular location">
    <subcellularLocation>
        <location evidence="1">Membrane</location>
        <topology evidence="1">Multi-pass membrane protein</topology>
    </subcellularLocation>
</comment>
<evidence type="ECO:0000256" key="3">
    <source>
        <dbReference type="ARBA" id="ARBA00022692"/>
    </source>
</evidence>
<evidence type="ECO:0000256" key="4">
    <source>
        <dbReference type="ARBA" id="ARBA00022989"/>
    </source>
</evidence>
<organism evidence="7 8">
    <name type="scientific">Penstemon davidsonii</name>
    <dbReference type="NCBI Taxonomy" id="160366"/>
    <lineage>
        <taxon>Eukaryota</taxon>
        <taxon>Viridiplantae</taxon>
        <taxon>Streptophyta</taxon>
        <taxon>Embryophyta</taxon>
        <taxon>Tracheophyta</taxon>
        <taxon>Spermatophyta</taxon>
        <taxon>Magnoliopsida</taxon>
        <taxon>eudicotyledons</taxon>
        <taxon>Gunneridae</taxon>
        <taxon>Pentapetalae</taxon>
        <taxon>asterids</taxon>
        <taxon>lamiids</taxon>
        <taxon>Lamiales</taxon>
        <taxon>Plantaginaceae</taxon>
        <taxon>Cheloneae</taxon>
        <taxon>Penstemon</taxon>
    </lineage>
</organism>
<feature type="transmembrane region" description="Helical" evidence="6">
    <location>
        <begin position="99"/>
        <end position="120"/>
    </location>
</feature>
<evidence type="ECO:0000256" key="5">
    <source>
        <dbReference type="ARBA" id="ARBA00023136"/>
    </source>
</evidence>
<keyword evidence="3 6" id="KW-0812">Transmembrane</keyword>
<evidence type="ECO:0000313" key="7">
    <source>
        <dbReference type="EMBL" id="KAK4488815.1"/>
    </source>
</evidence>
<dbReference type="PANTHER" id="PTHR11206">
    <property type="entry name" value="MULTIDRUG RESISTANCE PROTEIN"/>
    <property type="match status" value="1"/>
</dbReference>
<keyword evidence="8" id="KW-1185">Reference proteome</keyword>
<proteinExistence type="inferred from homology"/>
<comment type="caution">
    <text evidence="7">The sequence shown here is derived from an EMBL/GenBank/DDBJ whole genome shotgun (WGS) entry which is preliminary data.</text>
</comment>
<name>A0ABR0DIL9_9LAMI</name>
<gene>
    <name evidence="7" type="ORF">RD792_004605</name>
</gene>
<dbReference type="Pfam" id="PF01554">
    <property type="entry name" value="MatE"/>
    <property type="match status" value="2"/>
</dbReference>
<evidence type="ECO:0000256" key="2">
    <source>
        <dbReference type="ARBA" id="ARBA00010199"/>
    </source>
</evidence>